<reference evidence="8" key="1">
    <citation type="submission" date="2025-08" db="UniProtKB">
        <authorList>
            <consortium name="RefSeq"/>
        </authorList>
    </citation>
    <scope>IDENTIFICATION</scope>
</reference>
<dbReference type="Pfam" id="PF08205">
    <property type="entry name" value="C2-set_2"/>
    <property type="match status" value="1"/>
</dbReference>
<name>A0A3Q0IVT6_DIACI</name>
<dbReference type="RefSeq" id="XP_026680369.1">
    <property type="nucleotide sequence ID" value="XM_026824568.1"/>
</dbReference>
<accession>A0A3Q0IVT6</accession>
<dbReference type="GO" id="GO:0098609">
    <property type="term" value="P:cell-cell adhesion"/>
    <property type="evidence" value="ECO:0007669"/>
    <property type="project" value="TreeGrafter"/>
</dbReference>
<dbReference type="SMART" id="SM00409">
    <property type="entry name" value="IG"/>
    <property type="match status" value="1"/>
</dbReference>
<dbReference type="InterPro" id="IPR013783">
    <property type="entry name" value="Ig-like_fold"/>
</dbReference>
<dbReference type="Pfam" id="PF13927">
    <property type="entry name" value="Ig_3"/>
    <property type="match status" value="1"/>
</dbReference>
<dbReference type="GeneID" id="103510541"/>
<evidence type="ECO:0000256" key="4">
    <source>
        <dbReference type="ARBA" id="ARBA00023180"/>
    </source>
</evidence>
<dbReference type="PANTHER" id="PTHR11640:SF136">
    <property type="entry name" value="NEPHRIN"/>
    <property type="match status" value="1"/>
</dbReference>
<dbReference type="GO" id="GO:0005886">
    <property type="term" value="C:plasma membrane"/>
    <property type="evidence" value="ECO:0007669"/>
    <property type="project" value="TreeGrafter"/>
</dbReference>
<keyword evidence="2" id="KW-0472">Membrane</keyword>
<dbReference type="KEGG" id="dci:103510541"/>
<evidence type="ECO:0000313" key="7">
    <source>
        <dbReference type="Proteomes" id="UP000079169"/>
    </source>
</evidence>
<evidence type="ECO:0000256" key="3">
    <source>
        <dbReference type="ARBA" id="ARBA00023157"/>
    </source>
</evidence>
<dbReference type="SUPFAM" id="SSF48726">
    <property type="entry name" value="Immunoglobulin"/>
    <property type="match status" value="2"/>
</dbReference>
<dbReference type="InterPro" id="IPR036179">
    <property type="entry name" value="Ig-like_dom_sf"/>
</dbReference>
<gene>
    <name evidence="8" type="primary">LOC103510541</name>
</gene>
<dbReference type="PaxDb" id="121845-A0A3Q0IVT6"/>
<dbReference type="Proteomes" id="UP000079169">
    <property type="component" value="Unplaced"/>
</dbReference>
<dbReference type="AlphaFoldDB" id="A0A3Q0IVT6"/>
<feature type="non-terminal residue" evidence="8">
    <location>
        <position position="193"/>
    </location>
</feature>
<feature type="domain" description="Ig-like" evidence="6">
    <location>
        <begin position="43"/>
        <end position="140"/>
    </location>
</feature>
<protein>
    <submittedName>
        <fullName evidence="8">Irregular chiasm C-roughest protein-like</fullName>
    </submittedName>
</protein>
<sequence>MLEGYFSTCSCESKIQLVVTVVLLGGAGMWTKDGFALGSCQQQYFRVVPKNTTVQEGGEVTLECEVSNLAGTVQWTKDGFALGFNSIIPGFPSYMRVGDSSHGVYNLRIRNVSLTDDAEFQCQVGPAQYHKPIRANARLTVISPPSSIEIVGHPSNSKIEIRENQEITLECLVKNAKPAAKIVWYRGNTELKL</sequence>
<keyword evidence="7" id="KW-1185">Reference proteome</keyword>
<dbReference type="PROSITE" id="PS50835">
    <property type="entry name" value="IG_LIKE"/>
    <property type="match status" value="2"/>
</dbReference>
<dbReference type="STRING" id="121845.A0A3Q0IVT6"/>
<keyword evidence="5" id="KW-0393">Immunoglobulin domain</keyword>
<evidence type="ECO:0000256" key="1">
    <source>
        <dbReference type="ARBA" id="ARBA00004479"/>
    </source>
</evidence>
<dbReference type="InterPro" id="IPR051275">
    <property type="entry name" value="Cell_adhesion_signaling"/>
</dbReference>
<dbReference type="PANTHER" id="PTHR11640">
    <property type="entry name" value="NEPHRIN"/>
    <property type="match status" value="1"/>
</dbReference>
<evidence type="ECO:0000256" key="5">
    <source>
        <dbReference type="ARBA" id="ARBA00023319"/>
    </source>
</evidence>
<feature type="domain" description="Ig-like" evidence="6">
    <location>
        <begin position="145"/>
        <end position="193"/>
    </location>
</feature>
<dbReference type="GO" id="GO:0005911">
    <property type="term" value="C:cell-cell junction"/>
    <property type="evidence" value="ECO:0007669"/>
    <property type="project" value="TreeGrafter"/>
</dbReference>
<dbReference type="InterPro" id="IPR013162">
    <property type="entry name" value="CD80_C2-set"/>
</dbReference>
<evidence type="ECO:0000313" key="8">
    <source>
        <dbReference type="RefSeq" id="XP_026680369.1"/>
    </source>
</evidence>
<proteinExistence type="predicted"/>
<comment type="subcellular location">
    <subcellularLocation>
        <location evidence="1">Membrane</location>
        <topology evidence="1">Single-pass type I membrane protein</topology>
    </subcellularLocation>
</comment>
<organism evidence="7 8">
    <name type="scientific">Diaphorina citri</name>
    <name type="common">Asian citrus psyllid</name>
    <dbReference type="NCBI Taxonomy" id="121845"/>
    <lineage>
        <taxon>Eukaryota</taxon>
        <taxon>Metazoa</taxon>
        <taxon>Ecdysozoa</taxon>
        <taxon>Arthropoda</taxon>
        <taxon>Hexapoda</taxon>
        <taxon>Insecta</taxon>
        <taxon>Pterygota</taxon>
        <taxon>Neoptera</taxon>
        <taxon>Paraneoptera</taxon>
        <taxon>Hemiptera</taxon>
        <taxon>Sternorrhyncha</taxon>
        <taxon>Psylloidea</taxon>
        <taxon>Psyllidae</taxon>
        <taxon>Diaphorininae</taxon>
        <taxon>Diaphorina</taxon>
    </lineage>
</organism>
<dbReference type="Gene3D" id="2.60.40.10">
    <property type="entry name" value="Immunoglobulins"/>
    <property type="match status" value="2"/>
</dbReference>
<keyword evidence="4" id="KW-0325">Glycoprotein</keyword>
<dbReference type="InterPro" id="IPR003599">
    <property type="entry name" value="Ig_sub"/>
</dbReference>
<keyword evidence="3" id="KW-1015">Disulfide bond</keyword>
<dbReference type="GO" id="GO:0050839">
    <property type="term" value="F:cell adhesion molecule binding"/>
    <property type="evidence" value="ECO:0007669"/>
    <property type="project" value="TreeGrafter"/>
</dbReference>
<evidence type="ECO:0000259" key="6">
    <source>
        <dbReference type="PROSITE" id="PS50835"/>
    </source>
</evidence>
<dbReference type="CDD" id="cd00096">
    <property type="entry name" value="Ig"/>
    <property type="match status" value="1"/>
</dbReference>
<dbReference type="InterPro" id="IPR007110">
    <property type="entry name" value="Ig-like_dom"/>
</dbReference>
<evidence type="ECO:0000256" key="2">
    <source>
        <dbReference type="ARBA" id="ARBA00023136"/>
    </source>
</evidence>